<reference evidence="3 4" key="1">
    <citation type="journal article" date="2019" name="Sci. Rep.">
        <title>Orb-weaving spider Araneus ventricosus genome elucidates the spidroin gene catalogue.</title>
        <authorList>
            <person name="Kono N."/>
            <person name="Nakamura H."/>
            <person name="Ohtoshi R."/>
            <person name="Moran D.A.P."/>
            <person name="Shinohara A."/>
            <person name="Yoshida Y."/>
            <person name="Fujiwara M."/>
            <person name="Mori M."/>
            <person name="Tomita M."/>
            <person name="Arakawa K."/>
        </authorList>
    </citation>
    <scope>NUCLEOTIDE SEQUENCE [LARGE SCALE GENOMIC DNA]</scope>
</reference>
<evidence type="ECO:0008006" key="5">
    <source>
        <dbReference type="Google" id="ProtNLM"/>
    </source>
</evidence>
<keyword evidence="4" id="KW-1185">Reference proteome</keyword>
<keyword evidence="2" id="KW-0732">Signal</keyword>
<accession>A0A4Y2HFM6</accession>
<comment type="caution">
    <text evidence="3">The sequence shown here is derived from an EMBL/GenBank/DDBJ whole genome shotgun (WGS) entry which is preliminary data.</text>
</comment>
<organism evidence="3 4">
    <name type="scientific">Araneus ventricosus</name>
    <name type="common">Orbweaver spider</name>
    <name type="synonym">Epeira ventricosa</name>
    <dbReference type="NCBI Taxonomy" id="182803"/>
    <lineage>
        <taxon>Eukaryota</taxon>
        <taxon>Metazoa</taxon>
        <taxon>Ecdysozoa</taxon>
        <taxon>Arthropoda</taxon>
        <taxon>Chelicerata</taxon>
        <taxon>Arachnida</taxon>
        <taxon>Araneae</taxon>
        <taxon>Araneomorphae</taxon>
        <taxon>Entelegynae</taxon>
        <taxon>Araneoidea</taxon>
        <taxon>Araneidae</taxon>
        <taxon>Araneus</taxon>
    </lineage>
</organism>
<dbReference type="Proteomes" id="UP000499080">
    <property type="component" value="Unassembled WGS sequence"/>
</dbReference>
<feature type="region of interest" description="Disordered" evidence="1">
    <location>
        <begin position="39"/>
        <end position="64"/>
    </location>
</feature>
<evidence type="ECO:0000256" key="1">
    <source>
        <dbReference type="SAM" id="MobiDB-lite"/>
    </source>
</evidence>
<protein>
    <recommendedName>
        <fullName evidence="5">Secreted protein</fullName>
    </recommendedName>
</protein>
<evidence type="ECO:0000313" key="4">
    <source>
        <dbReference type="Proteomes" id="UP000499080"/>
    </source>
</evidence>
<dbReference type="AlphaFoldDB" id="A0A4Y2HFM6"/>
<feature type="chain" id="PRO_5021338195" description="Secreted protein" evidence="2">
    <location>
        <begin position="29"/>
        <end position="90"/>
    </location>
</feature>
<dbReference type="EMBL" id="BGPR01001908">
    <property type="protein sequence ID" value="GBM64087.1"/>
    <property type="molecule type" value="Genomic_DNA"/>
</dbReference>
<evidence type="ECO:0000256" key="2">
    <source>
        <dbReference type="SAM" id="SignalP"/>
    </source>
</evidence>
<feature type="compositionally biased region" description="Polar residues" evidence="1">
    <location>
        <begin position="39"/>
        <end position="49"/>
    </location>
</feature>
<sequence length="90" mass="10117">MALLIFGKLTACHLLLVLLLHRPPVLIAKNFEAAFQGKTPSSRGITTQGEGKIHKGKSITKKSTHQKTDVPDILTMFVQIWVFKHAMKYF</sequence>
<name>A0A4Y2HFM6_ARAVE</name>
<proteinExistence type="predicted"/>
<gene>
    <name evidence="3" type="ORF">AVEN_74394_1</name>
</gene>
<evidence type="ECO:0000313" key="3">
    <source>
        <dbReference type="EMBL" id="GBM64087.1"/>
    </source>
</evidence>
<feature type="signal peptide" evidence="2">
    <location>
        <begin position="1"/>
        <end position="28"/>
    </location>
</feature>
<feature type="compositionally biased region" description="Basic residues" evidence="1">
    <location>
        <begin position="54"/>
        <end position="64"/>
    </location>
</feature>